<dbReference type="Proteomes" id="UP000620124">
    <property type="component" value="Unassembled WGS sequence"/>
</dbReference>
<evidence type="ECO:0000313" key="2">
    <source>
        <dbReference type="EMBL" id="KAF7364541.1"/>
    </source>
</evidence>
<evidence type="ECO:0000313" key="3">
    <source>
        <dbReference type="Proteomes" id="UP000620124"/>
    </source>
</evidence>
<feature type="compositionally biased region" description="Basic and acidic residues" evidence="1">
    <location>
        <begin position="34"/>
        <end position="44"/>
    </location>
</feature>
<name>A0A8H7DAE0_9AGAR</name>
<organism evidence="2 3">
    <name type="scientific">Mycena venus</name>
    <dbReference type="NCBI Taxonomy" id="2733690"/>
    <lineage>
        <taxon>Eukaryota</taxon>
        <taxon>Fungi</taxon>
        <taxon>Dikarya</taxon>
        <taxon>Basidiomycota</taxon>
        <taxon>Agaricomycotina</taxon>
        <taxon>Agaricomycetes</taxon>
        <taxon>Agaricomycetidae</taxon>
        <taxon>Agaricales</taxon>
        <taxon>Marasmiineae</taxon>
        <taxon>Mycenaceae</taxon>
        <taxon>Mycena</taxon>
    </lineage>
</organism>
<accession>A0A8H7DAE0</accession>
<reference evidence="2" key="1">
    <citation type="submission" date="2020-05" db="EMBL/GenBank/DDBJ databases">
        <title>Mycena genomes resolve the evolution of fungal bioluminescence.</title>
        <authorList>
            <person name="Tsai I.J."/>
        </authorList>
    </citation>
    <scope>NUCLEOTIDE SEQUENCE</scope>
    <source>
        <strain evidence="2">CCC161011</strain>
    </source>
</reference>
<dbReference type="EMBL" id="JACAZI010000003">
    <property type="protein sequence ID" value="KAF7364541.1"/>
    <property type="molecule type" value="Genomic_DNA"/>
</dbReference>
<comment type="caution">
    <text evidence="2">The sequence shown here is derived from an EMBL/GenBank/DDBJ whole genome shotgun (WGS) entry which is preliminary data.</text>
</comment>
<dbReference type="AlphaFoldDB" id="A0A8H7DAE0"/>
<dbReference type="PANTHER" id="PTHR35871:SF1">
    <property type="entry name" value="CXC1-LIKE CYSTEINE CLUSTER ASSOCIATED WITH KDZ TRANSPOSASES DOMAIN-CONTAINING PROTEIN"/>
    <property type="match status" value="1"/>
</dbReference>
<gene>
    <name evidence="2" type="ORF">MVEN_00323100</name>
</gene>
<dbReference type="PANTHER" id="PTHR35871">
    <property type="entry name" value="EXPRESSED PROTEIN"/>
    <property type="match status" value="1"/>
</dbReference>
<evidence type="ECO:0000256" key="1">
    <source>
        <dbReference type="SAM" id="MobiDB-lite"/>
    </source>
</evidence>
<dbReference type="OrthoDB" id="10044727at2759"/>
<feature type="region of interest" description="Disordered" evidence="1">
    <location>
        <begin position="27"/>
        <end position="58"/>
    </location>
</feature>
<protein>
    <submittedName>
        <fullName evidence="2">Uncharacterized protein</fullName>
    </submittedName>
</protein>
<sequence length="563" mass="63785">MPAKALHLRNRADNFKKRVKKVVEWLSPRKKRRLGEEDSGKENVKASTSPSDISVDPPAADPITEDVFLAASSHVGISVPVHFPSPYGSFFYQNASPDVPTGPPEQFYHEYSLNEPRKPSKYRATVEEVPDEDDLSFLGAKSTISLDALDSLDSHASERLETRPNDTATCAQAAASDPVTQDAYANIYDAFTAGRLREAPSIASAAAAVKDLTAALRGESRGVSGGYKDPKHDPFVRIQLEGMRIFLNFYTDPRSKTYSHWGASALQAAVGLGRGTHCVRTLCKLARQYIHDRKLLLINPYGEWKESMLADEDLRADINLYLQEIGNDITAEKLVQYLARPEVMEKHGITKSVTVRTARRYLNLLGYRYTMPRKGQYSDGHERPDIVEYRDKAYIPAIRKLQARTQHYSRDGHPEFGPRLPGKRVIIWYHDECVFYAHDRKRKNWYQIGSSKLHQKGDGPSLMVSDFVSVDFGWSPTSLDGTRTARRFLKPGKDREGYVTCDDVVEQASEFMDILDEVYPEFEHHLVYDNATTHRKRPDGSLSAHAQCRKARRNHWKPISELW</sequence>
<keyword evidence="3" id="KW-1185">Reference proteome</keyword>
<proteinExistence type="predicted"/>